<feature type="compositionally biased region" description="Basic and acidic residues" evidence="1">
    <location>
        <begin position="175"/>
        <end position="189"/>
    </location>
</feature>
<keyword evidence="3" id="KW-1185">Reference proteome</keyword>
<protein>
    <submittedName>
        <fullName evidence="2">Uncharacterized protein</fullName>
    </submittedName>
</protein>
<dbReference type="AlphaFoldDB" id="A0A6G0IJJ5"/>
<comment type="caution">
    <text evidence="2">The sequence shown here is derived from an EMBL/GenBank/DDBJ whole genome shotgun (WGS) entry which is preliminary data.</text>
</comment>
<sequence>MSHFPIQSARGIVSRRDGLYIPTIIPELPVDLEAKAEVVWNSLKAEPRVMAVATEYPNGIYYLVYTKMWKFPGGKQVSTAHLTDGRFVAIGPQLPPLRTATEDNGIPAKPLTQEVETQTKWLVWCCEDRAGEIAEFEPMTVDDSAAEDNSDTGPEPLQQPSSTPTTPPDDPPTLQREDPLSRADQEAKGQAKTRVTAILTQLDLSDRATPAGR</sequence>
<dbReference type="Proteomes" id="UP000424527">
    <property type="component" value="Unassembled WGS sequence"/>
</dbReference>
<reference evidence="2 3" key="1">
    <citation type="submission" date="2019-07" db="EMBL/GenBank/DDBJ databases">
        <title>Chromosome genome assembly for large yellow croaker.</title>
        <authorList>
            <person name="Xiao S."/>
        </authorList>
    </citation>
    <scope>NUCLEOTIDE SEQUENCE [LARGE SCALE GENOMIC DNA]</scope>
    <source>
        <strain evidence="2">JMULYC20181020</strain>
        <tissue evidence="2">Muscle</tissue>
    </source>
</reference>
<feature type="region of interest" description="Disordered" evidence="1">
    <location>
        <begin position="135"/>
        <end position="193"/>
    </location>
</feature>
<evidence type="ECO:0000313" key="3">
    <source>
        <dbReference type="Proteomes" id="UP000424527"/>
    </source>
</evidence>
<accession>A0A6G0IJJ5</accession>
<gene>
    <name evidence="2" type="ORF">D5F01_LYC11071</name>
</gene>
<organism evidence="2 3">
    <name type="scientific">Larimichthys crocea</name>
    <name type="common">Large yellow croaker</name>
    <name type="synonym">Pseudosciaena crocea</name>
    <dbReference type="NCBI Taxonomy" id="215358"/>
    <lineage>
        <taxon>Eukaryota</taxon>
        <taxon>Metazoa</taxon>
        <taxon>Chordata</taxon>
        <taxon>Craniata</taxon>
        <taxon>Vertebrata</taxon>
        <taxon>Euteleostomi</taxon>
        <taxon>Actinopterygii</taxon>
        <taxon>Neopterygii</taxon>
        <taxon>Teleostei</taxon>
        <taxon>Neoteleostei</taxon>
        <taxon>Acanthomorphata</taxon>
        <taxon>Eupercaria</taxon>
        <taxon>Sciaenidae</taxon>
        <taxon>Larimichthys</taxon>
    </lineage>
</organism>
<name>A0A6G0IJJ5_LARCR</name>
<proteinExistence type="predicted"/>
<dbReference type="EMBL" id="REGW02000010">
    <property type="protein sequence ID" value="KAE8291463.1"/>
    <property type="molecule type" value="Genomic_DNA"/>
</dbReference>
<evidence type="ECO:0000313" key="2">
    <source>
        <dbReference type="EMBL" id="KAE8291463.1"/>
    </source>
</evidence>
<evidence type="ECO:0000256" key="1">
    <source>
        <dbReference type="SAM" id="MobiDB-lite"/>
    </source>
</evidence>